<dbReference type="Gene3D" id="3.40.50.450">
    <property type="match status" value="1"/>
</dbReference>
<feature type="compositionally biased region" description="Gly residues" evidence="1">
    <location>
        <begin position="1"/>
        <end position="11"/>
    </location>
</feature>
<evidence type="ECO:0000313" key="3">
    <source>
        <dbReference type="Proteomes" id="UP001500305"/>
    </source>
</evidence>
<gene>
    <name evidence="2" type="ORF">GCM10010430_03240</name>
</gene>
<proteinExistence type="predicted"/>
<reference evidence="2 3" key="1">
    <citation type="journal article" date="2019" name="Int. J. Syst. Evol. Microbiol.">
        <title>The Global Catalogue of Microorganisms (GCM) 10K type strain sequencing project: providing services to taxonomists for standard genome sequencing and annotation.</title>
        <authorList>
            <consortium name="The Broad Institute Genomics Platform"/>
            <consortium name="The Broad Institute Genome Sequencing Center for Infectious Disease"/>
            <person name="Wu L."/>
            <person name="Ma J."/>
        </authorList>
    </citation>
    <scope>NUCLEOTIDE SEQUENCE [LARGE SCALE GENOMIC DNA]</scope>
    <source>
        <strain evidence="2 3">JCM 7356</strain>
    </source>
</reference>
<accession>A0ABN3DC93</accession>
<organism evidence="2 3">
    <name type="scientific">Kitasatospora cystarginea</name>
    <dbReference type="NCBI Taxonomy" id="58350"/>
    <lineage>
        <taxon>Bacteria</taxon>
        <taxon>Bacillati</taxon>
        <taxon>Actinomycetota</taxon>
        <taxon>Actinomycetes</taxon>
        <taxon>Kitasatosporales</taxon>
        <taxon>Streptomycetaceae</taxon>
        <taxon>Kitasatospora</taxon>
    </lineage>
</organism>
<evidence type="ECO:0000313" key="2">
    <source>
        <dbReference type="EMBL" id="GAA2227226.1"/>
    </source>
</evidence>
<keyword evidence="3" id="KW-1185">Reference proteome</keyword>
<evidence type="ECO:0000256" key="1">
    <source>
        <dbReference type="SAM" id="MobiDB-lite"/>
    </source>
</evidence>
<dbReference type="RefSeq" id="WP_344634322.1">
    <property type="nucleotide sequence ID" value="NZ_BAAATR010000001.1"/>
</dbReference>
<dbReference type="EMBL" id="BAAATR010000001">
    <property type="protein sequence ID" value="GAA2227226.1"/>
    <property type="molecule type" value="Genomic_DNA"/>
</dbReference>
<sequence>MFRDAGAGGGTRVTTPRGYRETTVEPHHAETFDRLVTNAVDVVTLPYATVSREAREGANRLLLERASGVVAVWDGKPSREKGGAGDMVMQAEAAWVGVFRIWPDRLWGSLV</sequence>
<protein>
    <submittedName>
        <fullName evidence="2">Uncharacterized protein</fullName>
    </submittedName>
</protein>
<feature type="region of interest" description="Disordered" evidence="1">
    <location>
        <begin position="1"/>
        <end position="22"/>
    </location>
</feature>
<dbReference type="Proteomes" id="UP001500305">
    <property type="component" value="Unassembled WGS sequence"/>
</dbReference>
<comment type="caution">
    <text evidence="2">The sequence shown here is derived from an EMBL/GenBank/DDBJ whole genome shotgun (WGS) entry which is preliminary data.</text>
</comment>
<name>A0ABN3DC93_9ACTN</name>